<feature type="compositionally biased region" description="Polar residues" evidence="1">
    <location>
        <begin position="304"/>
        <end position="313"/>
    </location>
</feature>
<evidence type="ECO:0000313" key="3">
    <source>
        <dbReference type="Proteomes" id="UP000028524"/>
    </source>
</evidence>
<dbReference type="OMA" id="CRNWAEF"/>
<dbReference type="OrthoDB" id="5326588at2759"/>
<sequence>MSLENGVCQALHIRTTDKCKDEATHANGLFCWLHSTEAYALYMGYKRRNARLNSFDEEAPPYLTQAKVSLANQNFQDIKDQKTIDEVHSHLFKKYTLLGQVIDARRMHHKHFYPVHYDYGHQAYLDKLSNERHIVLRALEKVTMRLSQILYQKEQWFAWVKQVQDEEEATREREQKKVKQEAVLFKRHWKELQARMDQKRNKDDERHQDAFLEEAWRERVAEEKDLDAFDPIQDADYHKRLQYVELIKHFLWMEPDVRGVEKKDTSSALPSKVEALDLSNESLPPSKKSKNKSKGKVTGGASKAGNTKAQSSKAAGPRGQNKLLAMQENGETGADFEGFEPKKSAIETEEEVRKRLGEGVKKNYDDAPGFTIIGTLENPHELKEKTASMAVEEVDQAVKDIRQIKLLLFCRLLLAQASMLPAAVRASNVQEFLNDVEVAESDLRDLCLRVEQPTLQDIRDACADFARGNEASEEDEGADEDYEICSDSDDDANETLQDLLADDTRFKHFEAEDLFANKLLGKVSKFDKHNQKYKAAKTSTKSQKTKITICGKTIWNYASEKAMSRDGWLQFSIMAKDCDLKDAIQLCRNWNEFSDLSHLTNFQFFPAANWISWGAERTVSQLQELEFFPYFFDFAAQERNCHHQIGGRGHGRRQHEFVEMRNIMVGHMKRHHPVTRRFLQYLMMRTGEVLLLVRDGKTGRILTAPPKDHLWTFRAKKGLGRASKNEWVNILEVGPGYFAMTDKLRKWRFDFNDYYDVFIWDFAPGTDSMETYNLIITELRNAWRIKQPRDVYQHKQALLRTLTREKETMRVRQIKPGENVSSLWDDVTSPSVEFRLFDVNMKSHDVRTRTDADFARSPYLFYNEASAAEDRVLFPDELVSNKESVPFRELKNGISRLDSGSLDTRLKIITRGMEALDIGEDPFRATENIMDNEKDSIWALPKVWDTGLKQLRKDQPTIQEKTLLQRVGLLRPHKSLSLADRLKFSNRQEVMERDRSIGFKSSFHHGDLEPGSNDRWQEVEEKIKTMLNNTHVGSTKWILFLAEILAWLKLRADYKEYNEDPHAPWPHGFIAQDLVLAFSKVAMFFPNSETTHLVTMFIKFDTFKESLLFKPQERGRTQPDIRTRASDKFRPDKFWKDWEAHLKGPGYWVDTYPMDWSLAVRPIIAHLYRAGVIAPAYIQPDPQICPGVVVASTEPHRPDKLDLFIRYDSSDGFIFPPNFLAPDNWPAILPLARAYASFHLKARFSLLRLWSAAHFYPLMVGLGNRLASSFIDSAGRAWEWKFMAKDMPGSELSVHHTTGRRIEMLREQFGDKVMHRGDLIFVMGEDEEDLLKYTVAATFAIQTKPWLREVDLWKSFINVDLSLMEGLNPSWLD</sequence>
<dbReference type="EMBL" id="KL659797">
    <property type="protein sequence ID" value="KFA68600.1"/>
    <property type="molecule type" value="Genomic_DNA"/>
</dbReference>
<dbReference type="InParanoid" id="A0A084QXB5"/>
<keyword evidence="3" id="KW-1185">Reference proteome</keyword>
<feature type="region of interest" description="Disordered" evidence="1">
    <location>
        <begin position="263"/>
        <end position="320"/>
    </location>
</feature>
<evidence type="ECO:0008006" key="4">
    <source>
        <dbReference type="Google" id="ProtNLM"/>
    </source>
</evidence>
<reference evidence="2 3" key="1">
    <citation type="journal article" date="2014" name="BMC Genomics">
        <title>Comparative genome sequencing reveals chemotype-specific gene clusters in the toxigenic black mold Stachybotrys.</title>
        <authorList>
            <person name="Semeiks J."/>
            <person name="Borek D."/>
            <person name="Otwinowski Z."/>
            <person name="Grishin N.V."/>
        </authorList>
    </citation>
    <scope>NUCLEOTIDE SEQUENCE [LARGE SCALE GENOMIC DNA]</scope>
    <source>
        <strain evidence="2 3">IBT 40285</strain>
    </source>
</reference>
<proteinExistence type="predicted"/>
<organism evidence="2 3">
    <name type="scientific">Stachybotrys chlorohalonatus (strain IBT 40285)</name>
    <dbReference type="NCBI Taxonomy" id="1283841"/>
    <lineage>
        <taxon>Eukaryota</taxon>
        <taxon>Fungi</taxon>
        <taxon>Dikarya</taxon>
        <taxon>Ascomycota</taxon>
        <taxon>Pezizomycotina</taxon>
        <taxon>Sordariomycetes</taxon>
        <taxon>Hypocreomycetidae</taxon>
        <taxon>Hypocreales</taxon>
        <taxon>Stachybotryaceae</taxon>
        <taxon>Stachybotrys</taxon>
    </lineage>
</organism>
<gene>
    <name evidence="2" type="ORF">S40285_09466</name>
</gene>
<evidence type="ECO:0000313" key="2">
    <source>
        <dbReference type="EMBL" id="KFA68600.1"/>
    </source>
</evidence>
<accession>A0A084QXB5</accession>
<protein>
    <recommendedName>
        <fullName evidence="4">Mfs allantoate protein</fullName>
    </recommendedName>
</protein>
<evidence type="ECO:0000256" key="1">
    <source>
        <dbReference type="SAM" id="MobiDB-lite"/>
    </source>
</evidence>
<name>A0A084QXB5_STAC4</name>
<dbReference type="HOGENOM" id="CLU_002757_0_0_1"/>
<dbReference type="Proteomes" id="UP000028524">
    <property type="component" value="Unassembled WGS sequence"/>
</dbReference>